<feature type="domain" description="GIY-YIG" evidence="5">
    <location>
        <begin position="111"/>
        <end position="202"/>
    </location>
</feature>
<dbReference type="SUPFAM" id="SSF64496">
    <property type="entry name" value="DNA-binding domain of intron-encoded endonucleases"/>
    <property type="match status" value="2"/>
</dbReference>
<comment type="similarity">
    <text evidence="1">To endonucleases of group I introns of fungi and phage.</text>
</comment>
<evidence type="ECO:0000259" key="5">
    <source>
        <dbReference type="PROSITE" id="PS50164"/>
    </source>
</evidence>
<dbReference type="PIR" id="T13884">
    <property type="entry name" value="T13884"/>
</dbReference>
<accession>O79867</accession>
<dbReference type="SMART" id="SM00497">
    <property type="entry name" value="IENR1"/>
    <property type="match status" value="1"/>
</dbReference>
<geneLocation type="mitochondrion" evidence="6"/>
<evidence type="ECO:0000256" key="2">
    <source>
        <dbReference type="ARBA" id="ARBA00022722"/>
    </source>
</evidence>
<evidence type="ECO:0000256" key="4">
    <source>
        <dbReference type="ARBA" id="ARBA00022801"/>
    </source>
</evidence>
<feature type="non-terminal residue" evidence="6">
    <location>
        <position position="1"/>
    </location>
</feature>
<keyword evidence="4" id="KW-0378">Hydrolase</keyword>
<dbReference type="InterPro" id="IPR035901">
    <property type="entry name" value="GIY-YIG_endonuc_sf"/>
</dbReference>
<evidence type="ECO:0000313" key="6">
    <source>
        <dbReference type="EMBL" id="CAA73995.1"/>
    </source>
</evidence>
<dbReference type="InterPro" id="IPR006350">
    <property type="entry name" value="Intron_endoG1"/>
</dbReference>
<dbReference type="SUPFAM" id="SSF82771">
    <property type="entry name" value="GIY-YIG endonuclease"/>
    <property type="match status" value="1"/>
</dbReference>
<evidence type="ECO:0000256" key="1">
    <source>
        <dbReference type="ARBA" id="ARBA00010045"/>
    </source>
</evidence>
<keyword evidence="2" id="KW-0540">Nuclease</keyword>
<dbReference type="Pfam" id="PF07460">
    <property type="entry name" value="NUMOD3"/>
    <property type="match status" value="1"/>
</dbReference>
<dbReference type="AlphaFoldDB" id="O79867"/>
<evidence type="ECO:0000256" key="3">
    <source>
        <dbReference type="ARBA" id="ARBA00022759"/>
    </source>
</evidence>
<dbReference type="GO" id="GO:0016787">
    <property type="term" value="F:hydrolase activity"/>
    <property type="evidence" value="ECO:0007669"/>
    <property type="project" value="UniProtKB-KW"/>
</dbReference>
<proteinExistence type="predicted"/>
<dbReference type="GO" id="GO:0003677">
    <property type="term" value="F:DNA binding"/>
    <property type="evidence" value="ECO:0007669"/>
    <property type="project" value="InterPro"/>
</dbReference>
<reference evidence="6" key="2">
    <citation type="journal article" date="1998" name="J. Mol. Evol.">
        <title>The mitochondrial genome of Chlorogonium elongatum inferred from the complete sequence.</title>
        <authorList>
            <person name="Kroymann J."/>
            <person name="Zetsche K."/>
        </authorList>
    </citation>
    <scope>NUCLEOTIDE SEQUENCE</scope>
    <source>
        <strain evidence="6">2e</strain>
    </source>
</reference>
<organism evidence="6">
    <name type="scientific">Chlorogonium elongatum</name>
    <dbReference type="NCBI Taxonomy" id="52029"/>
    <lineage>
        <taxon>Eukaryota</taxon>
        <taxon>Viridiplantae</taxon>
        <taxon>Chlorophyta</taxon>
        <taxon>core chlorophytes</taxon>
        <taxon>Chlorophyceae</taxon>
        <taxon>CS clade</taxon>
        <taxon>Chlamydomonadales</taxon>
        <taxon>Haematococcaceae</taxon>
        <taxon>Chlorogonium</taxon>
    </lineage>
</organism>
<dbReference type="Gene3D" id="3.40.1440.10">
    <property type="entry name" value="GIY-YIG endonuclease"/>
    <property type="match status" value="1"/>
</dbReference>
<dbReference type="SMART" id="SM00465">
    <property type="entry name" value="GIYc"/>
    <property type="match status" value="1"/>
</dbReference>
<dbReference type="CDD" id="cd00283">
    <property type="entry name" value="GIY-YIG_Cterm"/>
    <property type="match status" value="1"/>
</dbReference>
<dbReference type="InterPro" id="IPR000305">
    <property type="entry name" value="GIY-YIG_endonuc"/>
</dbReference>
<reference evidence="6" key="1">
    <citation type="thesis" date="1997" institute="Universitaet Giessen" country="Tectum Verlag, Marburg, FRG">
        <authorList>
            <person name="Kroymann J."/>
        </authorList>
    </citation>
    <scope>NUCLEOTIDE SEQUENCE</scope>
    <source>
        <strain evidence="6">2e</strain>
    </source>
</reference>
<keyword evidence="6" id="KW-0496">Mitochondrion</keyword>
<dbReference type="PROSITE" id="PS50164">
    <property type="entry name" value="GIY_YIG"/>
    <property type="match status" value="1"/>
</dbReference>
<dbReference type="GO" id="GO:0004519">
    <property type="term" value="F:endonuclease activity"/>
    <property type="evidence" value="ECO:0007669"/>
    <property type="project" value="UniProtKB-KW"/>
</dbReference>
<dbReference type="NCBIfam" id="TIGR01453">
    <property type="entry name" value="grpIintron_endo"/>
    <property type="match status" value="1"/>
</dbReference>
<protein>
    <submittedName>
        <fullName evidence="6">Intronic ORF6</fullName>
    </submittedName>
</protein>
<dbReference type="EMBL" id="Y13644">
    <property type="protein sequence ID" value="CAA73995.1"/>
    <property type="molecule type" value="Genomic_DNA"/>
</dbReference>
<name>O79867_9CHLO</name>
<keyword evidence="3" id="KW-0255">Endonuclease</keyword>
<dbReference type="InterPro" id="IPR003611">
    <property type="entry name" value="NUMOD3"/>
</dbReference>
<dbReference type="InterPro" id="IPR003647">
    <property type="entry name" value="Intron_nuc_1_rpt"/>
</dbReference>
<dbReference type="SMART" id="SM00496">
    <property type="entry name" value="IENR2"/>
    <property type="match status" value="4"/>
</dbReference>
<sequence>LLSSMSYLTFVPMKLFCLFEEPFLKIFDFRMPQGDTVLCQLSFFIGTACYSATLAKGEHADFKFLDSFFQDLGYTRQSVYFALNLKTLPRIVWTSDKFVKNRKKCQNLLQNRSGIYGWYCIPLKKIYVGSAQDLSVRALGHMTMPERSNKNLQDAVAKYGWESFVFIVFAFGNTSKIVTAEQLIELENLFLKIFPADFKFNVLTEAYSSIGFKHSEETKRLLSELRRGKPLSDETKTKLSALHSGSNNPFFGKKHSEEFKAWLSKERMGSKNPMYGKQFSPEFLAQQTGYKTGGKNPNAKGVKLLDTVNGTIKYFDTTTQCAEYLKMHRSNLSNVLYGSGLYKHYKVSFVDETKRKVKNKKPKEG</sequence>